<dbReference type="PATRIC" id="fig|1227498.3.peg.306"/>
<evidence type="ECO:0000259" key="4">
    <source>
        <dbReference type="Pfam" id="PF00248"/>
    </source>
</evidence>
<keyword evidence="6" id="KW-1185">Reference proteome</keyword>
<feature type="domain" description="NADP-dependent oxidoreductase" evidence="4">
    <location>
        <begin position="17"/>
        <end position="258"/>
    </location>
</feature>
<dbReference type="InterPro" id="IPR036812">
    <property type="entry name" value="NAD(P)_OxRdtase_dom_sf"/>
</dbReference>
<comment type="caution">
    <text evidence="5">The sequence shown here is derived from an EMBL/GenBank/DDBJ whole genome shotgun (WGS) entry which is preliminary data.</text>
</comment>
<reference evidence="5 6" key="1">
    <citation type="journal article" date="2014" name="PLoS Genet.">
        <title>Phylogenetically driven sequencing of extremely halophilic archaea reveals strategies for static and dynamic osmo-response.</title>
        <authorList>
            <person name="Becker E.A."/>
            <person name="Seitzer P.M."/>
            <person name="Tritt A."/>
            <person name="Larsen D."/>
            <person name="Krusor M."/>
            <person name="Yao A.I."/>
            <person name="Wu D."/>
            <person name="Madern D."/>
            <person name="Eisen J.A."/>
            <person name="Darling A.E."/>
            <person name="Facciotti M.T."/>
        </authorList>
    </citation>
    <scope>NUCLEOTIDE SEQUENCE [LARGE SCALE GENOMIC DNA]</scope>
    <source>
        <strain evidence="5 6">DSM 18795</strain>
    </source>
</reference>
<keyword evidence="3" id="KW-0560">Oxidoreductase</keyword>
<dbReference type="PROSITE" id="PS00798">
    <property type="entry name" value="ALDOKETO_REDUCTASE_1"/>
    <property type="match status" value="1"/>
</dbReference>
<dbReference type="FunFam" id="3.20.20.100:FF:000002">
    <property type="entry name" value="2,5-diketo-D-gluconic acid reductase A"/>
    <property type="match status" value="1"/>
</dbReference>
<dbReference type="PANTHER" id="PTHR43827">
    <property type="entry name" value="2,5-DIKETO-D-GLUCONIC ACID REDUCTASE"/>
    <property type="match status" value="1"/>
</dbReference>
<evidence type="ECO:0000256" key="3">
    <source>
        <dbReference type="ARBA" id="ARBA00023002"/>
    </source>
</evidence>
<comment type="similarity">
    <text evidence="1">Belongs to the aldo/keto reductase family.</text>
</comment>
<dbReference type="STRING" id="1227498.C492_01553"/>
<name>L9XWS6_9EURY</name>
<dbReference type="InterPro" id="IPR023210">
    <property type="entry name" value="NADP_OxRdtase_dom"/>
</dbReference>
<dbReference type="PIRSF" id="PIRSF000097">
    <property type="entry name" value="AKR"/>
    <property type="match status" value="1"/>
</dbReference>
<dbReference type="GO" id="GO:0016616">
    <property type="term" value="F:oxidoreductase activity, acting on the CH-OH group of donors, NAD or NADP as acceptor"/>
    <property type="evidence" value="ECO:0007669"/>
    <property type="project" value="UniProtKB-ARBA"/>
</dbReference>
<dbReference type="RefSeq" id="WP_008419844.1">
    <property type="nucleotide sequence ID" value="NZ_AOIA01000018.1"/>
</dbReference>
<dbReference type="EMBL" id="AOIA01000018">
    <property type="protein sequence ID" value="ELY66225.1"/>
    <property type="molecule type" value="Genomic_DNA"/>
</dbReference>
<evidence type="ECO:0000313" key="6">
    <source>
        <dbReference type="Proteomes" id="UP000011531"/>
    </source>
</evidence>
<dbReference type="InterPro" id="IPR020471">
    <property type="entry name" value="AKR"/>
</dbReference>
<protein>
    <submittedName>
        <fullName evidence="5">Aldo/keto reductase</fullName>
    </submittedName>
</protein>
<dbReference type="Gene3D" id="3.20.20.100">
    <property type="entry name" value="NADP-dependent oxidoreductase domain"/>
    <property type="match status" value="1"/>
</dbReference>
<dbReference type="AlphaFoldDB" id="L9XWS6"/>
<dbReference type="Proteomes" id="UP000011531">
    <property type="component" value="Unassembled WGS sequence"/>
</dbReference>
<organism evidence="5 6">
    <name type="scientific">Natronococcus jeotgali DSM 18795</name>
    <dbReference type="NCBI Taxonomy" id="1227498"/>
    <lineage>
        <taxon>Archaea</taxon>
        <taxon>Methanobacteriati</taxon>
        <taxon>Methanobacteriota</taxon>
        <taxon>Stenosarchaea group</taxon>
        <taxon>Halobacteria</taxon>
        <taxon>Halobacteriales</taxon>
        <taxon>Natrialbaceae</taxon>
        <taxon>Natronococcus</taxon>
    </lineage>
</organism>
<dbReference type="PANTHER" id="PTHR43827:SF3">
    <property type="entry name" value="NADP-DEPENDENT OXIDOREDUCTASE DOMAIN-CONTAINING PROTEIN"/>
    <property type="match status" value="1"/>
</dbReference>
<accession>L9XWS6</accession>
<gene>
    <name evidence="5" type="ORF">C492_01553</name>
</gene>
<sequence length="275" mass="29763">MIDSSTIDAGNAAIPALGFGTARMTGEECRRAVAAALEAGYRHLDTAQLYDNENAVGDALAASDVPREDVFVVTKLDTDNLARDAVLESTRRSCERLGLETIDLLLIHAPRDQTPLEETLGAMNELQAGGRVDHVGVSNFSVEQLERARELSETPIVANQVKYHPYNRQDELVSYCADNDVCLTAYSPLAAGAVVGDDRLAEIGERYGKSASQVALRWLLQQPAVAAIPKAASPEHVAANADVFDFELSPTEMRRVFELTDPRLTARIASLLGLD</sequence>
<dbReference type="InterPro" id="IPR018170">
    <property type="entry name" value="Aldo/ket_reductase_CS"/>
</dbReference>
<dbReference type="SUPFAM" id="SSF51430">
    <property type="entry name" value="NAD(P)-linked oxidoreductase"/>
    <property type="match status" value="1"/>
</dbReference>
<dbReference type="PRINTS" id="PR00069">
    <property type="entry name" value="ALDKETRDTASE"/>
</dbReference>
<keyword evidence="2" id="KW-0521">NADP</keyword>
<dbReference type="OrthoDB" id="275427at2157"/>
<dbReference type="Pfam" id="PF00248">
    <property type="entry name" value="Aldo_ket_red"/>
    <property type="match status" value="1"/>
</dbReference>
<evidence type="ECO:0000313" key="5">
    <source>
        <dbReference type="EMBL" id="ELY66225.1"/>
    </source>
</evidence>
<evidence type="ECO:0000256" key="1">
    <source>
        <dbReference type="ARBA" id="ARBA00007905"/>
    </source>
</evidence>
<proteinExistence type="inferred from homology"/>
<evidence type="ECO:0000256" key="2">
    <source>
        <dbReference type="ARBA" id="ARBA00022857"/>
    </source>
</evidence>